<dbReference type="Pfam" id="PF08339">
    <property type="entry name" value="RTX_C"/>
    <property type="match status" value="1"/>
</dbReference>
<name>A0A380VGN0_9PAST</name>
<dbReference type="Proteomes" id="UP000254507">
    <property type="component" value="Unassembled WGS sequence"/>
</dbReference>
<dbReference type="AlphaFoldDB" id="A0A380VGN0"/>
<sequence>MSDLSFDNLLVEKVDNNLVFKPSDHNSNRGSLTIKDWFKTGHGYNHKIEQIVDKNGRKLILDKLETHFNGTQKANLLGYTEENQNENNLFSLKTELGKIISSAGNFGLTKQESTSDHASTLNNVDKIISSASNFATSQMSGLGMGLLSLNNANSTTLISLAKTA</sequence>
<accession>A0A380VGN0</accession>
<dbReference type="EMBL" id="UFSB01000001">
    <property type="protein sequence ID" value="SUU38483.1"/>
    <property type="molecule type" value="Genomic_DNA"/>
</dbReference>
<feature type="domain" description="RTX C-terminal" evidence="1">
    <location>
        <begin position="1"/>
        <end position="110"/>
    </location>
</feature>
<dbReference type="InterPro" id="IPR013550">
    <property type="entry name" value="RTX_C"/>
</dbReference>
<dbReference type="RefSeq" id="WP_236757400.1">
    <property type="nucleotide sequence ID" value="NZ_NLFK01000008.1"/>
</dbReference>
<evidence type="ECO:0000313" key="2">
    <source>
        <dbReference type="EMBL" id="SUU38483.1"/>
    </source>
</evidence>
<reference evidence="2 3" key="1">
    <citation type="submission" date="2018-06" db="EMBL/GenBank/DDBJ databases">
        <authorList>
            <consortium name="Pathogen Informatics"/>
            <person name="Doyle S."/>
        </authorList>
    </citation>
    <scope>NUCLEOTIDE SEQUENCE [LARGE SCALE GENOMIC DNA]</scope>
    <source>
        <strain evidence="2 3">NCTC10851</strain>
    </source>
</reference>
<organism evidence="2 3">
    <name type="scientific">Actinobacillus seminis</name>
    <dbReference type="NCBI Taxonomy" id="722"/>
    <lineage>
        <taxon>Bacteria</taxon>
        <taxon>Pseudomonadati</taxon>
        <taxon>Pseudomonadota</taxon>
        <taxon>Gammaproteobacteria</taxon>
        <taxon>Pasteurellales</taxon>
        <taxon>Pasteurellaceae</taxon>
        <taxon>Actinobacillus</taxon>
    </lineage>
</organism>
<protein>
    <submittedName>
        <fullName evidence="2">RTX-III toxin determinant A from serotype 8</fullName>
    </submittedName>
</protein>
<proteinExistence type="predicted"/>
<gene>
    <name evidence="2" type="primary">apxIIIA_1</name>
    <name evidence="2" type="ORF">NCTC10851_02115</name>
</gene>
<evidence type="ECO:0000313" key="3">
    <source>
        <dbReference type="Proteomes" id="UP000254507"/>
    </source>
</evidence>
<evidence type="ECO:0000259" key="1">
    <source>
        <dbReference type="Pfam" id="PF08339"/>
    </source>
</evidence>